<feature type="region of interest" description="Disordered" evidence="3">
    <location>
        <begin position="130"/>
        <end position="193"/>
    </location>
</feature>
<evidence type="ECO:0000313" key="6">
    <source>
        <dbReference type="Proteomes" id="UP000295258"/>
    </source>
</evidence>
<accession>A0A4R4VK77</accession>
<evidence type="ECO:0000256" key="3">
    <source>
        <dbReference type="SAM" id="MobiDB-lite"/>
    </source>
</evidence>
<dbReference type="SUPFAM" id="SSF53822">
    <property type="entry name" value="Periplasmic binding protein-like I"/>
    <property type="match status" value="1"/>
</dbReference>
<keyword evidence="2" id="KW-0732">Signal</keyword>
<dbReference type="Pfam" id="PF13458">
    <property type="entry name" value="Peripla_BP_6"/>
    <property type="match status" value="1"/>
</dbReference>
<keyword evidence="6" id="KW-1185">Reference proteome</keyword>
<comment type="caution">
    <text evidence="5">The sequence shown here is derived from an EMBL/GenBank/DDBJ whole genome shotgun (WGS) entry which is preliminary data.</text>
</comment>
<reference evidence="5 6" key="1">
    <citation type="submission" date="2019-03" db="EMBL/GenBank/DDBJ databases">
        <title>Draft genome sequences of novel Actinobacteria.</title>
        <authorList>
            <person name="Sahin N."/>
            <person name="Ay H."/>
            <person name="Saygin H."/>
        </authorList>
    </citation>
    <scope>NUCLEOTIDE SEQUENCE [LARGE SCALE GENOMIC DNA]</scope>
    <source>
        <strain evidence="5 6">KC310</strain>
    </source>
</reference>
<evidence type="ECO:0000256" key="2">
    <source>
        <dbReference type="ARBA" id="ARBA00022729"/>
    </source>
</evidence>
<organism evidence="5 6">
    <name type="scientific">Nonomuraea deserti</name>
    <dbReference type="NCBI Taxonomy" id="1848322"/>
    <lineage>
        <taxon>Bacteria</taxon>
        <taxon>Bacillati</taxon>
        <taxon>Actinomycetota</taxon>
        <taxon>Actinomycetes</taxon>
        <taxon>Streptosporangiales</taxon>
        <taxon>Streptosporangiaceae</taxon>
        <taxon>Nonomuraea</taxon>
    </lineage>
</organism>
<evidence type="ECO:0000256" key="1">
    <source>
        <dbReference type="ARBA" id="ARBA00010062"/>
    </source>
</evidence>
<evidence type="ECO:0000259" key="4">
    <source>
        <dbReference type="Pfam" id="PF13458"/>
    </source>
</evidence>
<dbReference type="InterPro" id="IPR028081">
    <property type="entry name" value="Leu-bd"/>
</dbReference>
<gene>
    <name evidence="5" type="ORF">E1292_21565</name>
</gene>
<name>A0A4R4VK77_9ACTN</name>
<dbReference type="Gene3D" id="3.40.50.2300">
    <property type="match status" value="2"/>
</dbReference>
<comment type="similarity">
    <text evidence="1">Belongs to the leucine-binding protein family.</text>
</comment>
<dbReference type="InterPro" id="IPR028082">
    <property type="entry name" value="Peripla_BP_I"/>
</dbReference>
<dbReference type="PANTHER" id="PTHR30483:SF6">
    <property type="entry name" value="PERIPLASMIC BINDING PROTEIN OF ABC TRANSPORTER FOR NATURAL AMINO ACIDS"/>
    <property type="match status" value="1"/>
</dbReference>
<protein>
    <submittedName>
        <fullName evidence="5">ABC transporter substrate-binding protein</fullName>
    </submittedName>
</protein>
<dbReference type="AlphaFoldDB" id="A0A4R4VK77"/>
<dbReference type="RefSeq" id="WP_132597030.1">
    <property type="nucleotide sequence ID" value="NZ_SMKO01000056.1"/>
</dbReference>
<dbReference type="Proteomes" id="UP000295258">
    <property type="component" value="Unassembled WGS sequence"/>
</dbReference>
<dbReference type="PANTHER" id="PTHR30483">
    <property type="entry name" value="LEUCINE-SPECIFIC-BINDING PROTEIN"/>
    <property type="match status" value="1"/>
</dbReference>
<feature type="compositionally biased region" description="Pro residues" evidence="3">
    <location>
        <begin position="180"/>
        <end position="189"/>
    </location>
</feature>
<dbReference type="InterPro" id="IPR051010">
    <property type="entry name" value="BCAA_transport"/>
</dbReference>
<sequence length="620" mass="64663">MGWESDPRPGFARRLRALKDAAEVSVRELEIASSRTPRRRAGEAPLRLKRSTIDGMISNTRPVCPRQEHFEVFVDTCLRIAGGSGRPLPGDLADRRAWDAAYRDLLVGMAGVRSTSRLAADAVRLLRAANQSPAAEHEDGDGPDEVVPSRGPKVPGPAGGAPPPPPRTWTADARHGAPGSAPPGTPTAPPARTGRRRVRGLAKGAGVLALTGVAAAAWTLAPVSGRGTGGAEPTVAPAYVGGDGVLRLGALVPKSGGLQFFNRPMAAGVRLAIADINAAGGVFGRKVIGTEVDAGDSDDRGTEALAQLISERNDVVIGPIMSSTSLAMIDQVRTAGVVQISPTATSDQLTDAADDGLFFRVAGPDAIQGDVLGELIRADGGRRVGILALDDPYGTGLSEHIRRSLERRGVDRVQVETYDASDESHTTDVEKIRASDPDAIVVVGFTEATAVVRELVRQGLGAGEHKWYFTDGYLSSGESLGLPQGTLTGAKATQAGAKVATVFEQRLLAVDSAPTDFAYAPEAYDATTVAALAAVAAGRDDPKSIAGAMAGVTRVGERCTGFQACARLLVAGRDIDYDGASGPIDFTDRGDPARAPIGVFEYKADNSYIRLTHKLGEKPT</sequence>
<feature type="domain" description="Leucine-binding protein" evidence="4">
    <location>
        <begin position="247"/>
        <end position="593"/>
    </location>
</feature>
<dbReference type="EMBL" id="SMKO01000056">
    <property type="protein sequence ID" value="TDD03283.1"/>
    <property type="molecule type" value="Genomic_DNA"/>
</dbReference>
<evidence type="ECO:0000313" key="5">
    <source>
        <dbReference type="EMBL" id="TDD03283.1"/>
    </source>
</evidence>
<proteinExistence type="inferred from homology"/>